<dbReference type="AlphaFoldDB" id="A0A1L9U6Y4"/>
<evidence type="ECO:0000313" key="1">
    <source>
        <dbReference type="EMBL" id="OJJ67392.1"/>
    </source>
</evidence>
<sequence length="82" mass="9361">MRIPYYQWVPFCRLRKLKPVSGTSRYLSKKSCLFRLTGFCSDLAWGVSRFNDLASAICLAAAGLSSSYSRAISLWWLFDPTK</sequence>
<keyword evidence="2" id="KW-1185">Reference proteome</keyword>
<proteinExistence type="predicted"/>
<gene>
    <name evidence="1" type="ORF">ASPBRDRAFT_340997</name>
</gene>
<organism evidence="1 2">
    <name type="scientific">Aspergillus brasiliensis (strain CBS 101740 / IMI 381727 / IBT 21946)</name>
    <dbReference type="NCBI Taxonomy" id="767769"/>
    <lineage>
        <taxon>Eukaryota</taxon>
        <taxon>Fungi</taxon>
        <taxon>Dikarya</taxon>
        <taxon>Ascomycota</taxon>
        <taxon>Pezizomycotina</taxon>
        <taxon>Eurotiomycetes</taxon>
        <taxon>Eurotiomycetidae</taxon>
        <taxon>Eurotiales</taxon>
        <taxon>Aspergillaceae</taxon>
        <taxon>Aspergillus</taxon>
        <taxon>Aspergillus subgen. Circumdati</taxon>
    </lineage>
</organism>
<reference evidence="2" key="1">
    <citation type="journal article" date="2017" name="Genome Biol.">
        <title>Comparative genomics reveals high biological diversity and specific adaptations in the industrially and medically important fungal genus Aspergillus.</title>
        <authorList>
            <person name="de Vries R.P."/>
            <person name="Riley R."/>
            <person name="Wiebenga A."/>
            <person name="Aguilar-Osorio G."/>
            <person name="Amillis S."/>
            <person name="Uchima C.A."/>
            <person name="Anderluh G."/>
            <person name="Asadollahi M."/>
            <person name="Askin M."/>
            <person name="Barry K."/>
            <person name="Battaglia E."/>
            <person name="Bayram O."/>
            <person name="Benocci T."/>
            <person name="Braus-Stromeyer S.A."/>
            <person name="Caldana C."/>
            <person name="Canovas D."/>
            <person name="Cerqueira G.C."/>
            <person name="Chen F."/>
            <person name="Chen W."/>
            <person name="Choi C."/>
            <person name="Clum A."/>
            <person name="Dos Santos R.A."/>
            <person name="Damasio A.R."/>
            <person name="Diallinas G."/>
            <person name="Emri T."/>
            <person name="Fekete E."/>
            <person name="Flipphi M."/>
            <person name="Freyberg S."/>
            <person name="Gallo A."/>
            <person name="Gournas C."/>
            <person name="Habgood R."/>
            <person name="Hainaut M."/>
            <person name="Harispe M.L."/>
            <person name="Henrissat B."/>
            <person name="Hilden K.S."/>
            <person name="Hope R."/>
            <person name="Hossain A."/>
            <person name="Karabika E."/>
            <person name="Karaffa L."/>
            <person name="Karanyi Z."/>
            <person name="Krasevec N."/>
            <person name="Kuo A."/>
            <person name="Kusch H."/>
            <person name="LaButti K."/>
            <person name="Lagendijk E.L."/>
            <person name="Lapidus A."/>
            <person name="Levasseur A."/>
            <person name="Lindquist E."/>
            <person name="Lipzen A."/>
            <person name="Logrieco A.F."/>
            <person name="MacCabe A."/>
            <person name="Maekelae M.R."/>
            <person name="Malavazi I."/>
            <person name="Melin P."/>
            <person name="Meyer V."/>
            <person name="Mielnichuk N."/>
            <person name="Miskei M."/>
            <person name="Molnar A.P."/>
            <person name="Mule G."/>
            <person name="Ngan C.Y."/>
            <person name="Orejas M."/>
            <person name="Orosz E."/>
            <person name="Ouedraogo J.P."/>
            <person name="Overkamp K.M."/>
            <person name="Park H.-S."/>
            <person name="Perrone G."/>
            <person name="Piumi F."/>
            <person name="Punt P.J."/>
            <person name="Ram A.F."/>
            <person name="Ramon A."/>
            <person name="Rauscher S."/>
            <person name="Record E."/>
            <person name="Riano-Pachon D.M."/>
            <person name="Robert V."/>
            <person name="Roehrig J."/>
            <person name="Ruller R."/>
            <person name="Salamov A."/>
            <person name="Salih N.S."/>
            <person name="Samson R.A."/>
            <person name="Sandor E."/>
            <person name="Sanguinetti M."/>
            <person name="Schuetze T."/>
            <person name="Sepcic K."/>
            <person name="Shelest E."/>
            <person name="Sherlock G."/>
            <person name="Sophianopoulou V."/>
            <person name="Squina F.M."/>
            <person name="Sun H."/>
            <person name="Susca A."/>
            <person name="Todd R.B."/>
            <person name="Tsang A."/>
            <person name="Unkles S.E."/>
            <person name="van de Wiele N."/>
            <person name="van Rossen-Uffink D."/>
            <person name="Oliveira J.V."/>
            <person name="Vesth T.C."/>
            <person name="Visser J."/>
            <person name="Yu J.-H."/>
            <person name="Zhou M."/>
            <person name="Andersen M.R."/>
            <person name="Archer D.B."/>
            <person name="Baker S.E."/>
            <person name="Benoit I."/>
            <person name="Brakhage A.A."/>
            <person name="Braus G.H."/>
            <person name="Fischer R."/>
            <person name="Frisvad J.C."/>
            <person name="Goldman G.H."/>
            <person name="Houbraken J."/>
            <person name="Oakley B."/>
            <person name="Pocsi I."/>
            <person name="Scazzocchio C."/>
            <person name="Seiboth B."/>
            <person name="vanKuyk P.A."/>
            <person name="Wortman J."/>
            <person name="Dyer P.S."/>
            <person name="Grigoriev I.V."/>
        </authorList>
    </citation>
    <scope>NUCLEOTIDE SEQUENCE [LARGE SCALE GENOMIC DNA]</scope>
    <source>
        <strain evidence="2">CBS 101740 / IMI 381727 / IBT 21946</strain>
    </source>
</reference>
<dbReference type="Proteomes" id="UP000184499">
    <property type="component" value="Unassembled WGS sequence"/>
</dbReference>
<dbReference type="VEuPathDB" id="FungiDB:ASPBRDRAFT_340997"/>
<name>A0A1L9U6Y4_ASPBC</name>
<dbReference type="GeneID" id="93575677"/>
<dbReference type="RefSeq" id="XP_067474641.1">
    <property type="nucleotide sequence ID" value="XM_067623189.1"/>
</dbReference>
<evidence type="ECO:0000313" key="2">
    <source>
        <dbReference type="Proteomes" id="UP000184499"/>
    </source>
</evidence>
<dbReference type="EMBL" id="KV878694">
    <property type="protein sequence ID" value="OJJ67392.1"/>
    <property type="molecule type" value="Genomic_DNA"/>
</dbReference>
<accession>A0A1L9U6Y4</accession>
<protein>
    <submittedName>
        <fullName evidence="1">Uncharacterized protein</fullName>
    </submittedName>
</protein>